<evidence type="ECO:0000256" key="8">
    <source>
        <dbReference type="ARBA" id="ARBA00023136"/>
    </source>
</evidence>
<keyword evidence="2 9" id="KW-0813">Transport</keyword>
<keyword evidence="11" id="KW-1185">Reference proteome</keyword>
<dbReference type="PANTHER" id="PTHR42982:SF1">
    <property type="entry name" value="SEC-INDEPENDENT PROTEIN TRANSLOCASE PROTEIN TATA"/>
    <property type="match status" value="1"/>
</dbReference>
<sequence length="82" mass="8600">MFSNIGIPGVILIVVFALILFGPAKLPELGRAMGKTLKEFKSATHELTSEAPVTMATVVPVEIAKTPVHSGVETPAQDVTEG</sequence>
<dbReference type="Pfam" id="PF02416">
    <property type="entry name" value="TatA_B_E"/>
    <property type="match status" value="1"/>
</dbReference>
<evidence type="ECO:0000256" key="3">
    <source>
        <dbReference type="ARBA" id="ARBA00022475"/>
    </source>
</evidence>
<evidence type="ECO:0000256" key="1">
    <source>
        <dbReference type="ARBA" id="ARBA00004162"/>
    </source>
</evidence>
<evidence type="ECO:0000256" key="5">
    <source>
        <dbReference type="ARBA" id="ARBA00022927"/>
    </source>
</evidence>
<dbReference type="NCBIfam" id="NF011430">
    <property type="entry name" value="PRK14861.1"/>
    <property type="match status" value="1"/>
</dbReference>
<feature type="transmembrane region" description="Helical" evidence="9">
    <location>
        <begin position="6"/>
        <end position="26"/>
    </location>
</feature>
<dbReference type="Proteomes" id="UP001139263">
    <property type="component" value="Unassembled WGS sequence"/>
</dbReference>
<dbReference type="Gene3D" id="1.20.5.3310">
    <property type="match status" value="1"/>
</dbReference>
<comment type="caution">
    <text evidence="10">The sequence shown here is derived from an EMBL/GenBank/DDBJ whole genome shotgun (WGS) entry which is preliminary data.</text>
</comment>
<comment type="subcellular location">
    <subcellularLocation>
        <location evidence="1 9">Cell membrane</location>
        <topology evidence="1 9">Single-pass membrane protein</topology>
    </subcellularLocation>
</comment>
<keyword evidence="6 9" id="KW-1133">Transmembrane helix</keyword>
<keyword evidence="3 9" id="KW-1003">Cell membrane</keyword>
<keyword evidence="4 9" id="KW-0812">Transmembrane</keyword>
<comment type="function">
    <text evidence="9">Part of the twin-arginine translocation (Tat) system that transports large folded proteins containing a characteristic twin-arginine motif in their signal peptide across membranes. TatA could form the protein-conducting channel of the Tat system.</text>
</comment>
<evidence type="ECO:0000256" key="4">
    <source>
        <dbReference type="ARBA" id="ARBA00022692"/>
    </source>
</evidence>
<dbReference type="GO" id="GO:0043953">
    <property type="term" value="P:protein transport by the Tat complex"/>
    <property type="evidence" value="ECO:0007669"/>
    <property type="project" value="UniProtKB-UniRule"/>
</dbReference>
<accession>A0A9X1V9V7</accession>
<evidence type="ECO:0000313" key="11">
    <source>
        <dbReference type="Proteomes" id="UP001139263"/>
    </source>
</evidence>
<evidence type="ECO:0000256" key="7">
    <source>
        <dbReference type="ARBA" id="ARBA00023010"/>
    </source>
</evidence>
<evidence type="ECO:0000256" key="9">
    <source>
        <dbReference type="HAMAP-Rule" id="MF_00236"/>
    </source>
</evidence>
<dbReference type="NCBIfam" id="TIGR01411">
    <property type="entry name" value="tatAE"/>
    <property type="match status" value="1"/>
</dbReference>
<dbReference type="InterPro" id="IPR006312">
    <property type="entry name" value="TatA/E"/>
</dbReference>
<comment type="subunit">
    <text evidence="9">Forms a complex with TatC.</text>
</comment>
<dbReference type="AlphaFoldDB" id="A0A9X1V9V7"/>
<keyword evidence="8 9" id="KW-0472">Membrane</keyword>
<evidence type="ECO:0000313" key="10">
    <source>
        <dbReference type="EMBL" id="MCI0183885.1"/>
    </source>
</evidence>
<reference evidence="10" key="1">
    <citation type="submission" date="2022-03" db="EMBL/GenBank/DDBJ databases">
        <title>Draft Genome Sequence of Firmicute Strain S0AB, a Heterotrophic Iron/Sulfur-Oxidizing Extreme Acidophile.</title>
        <authorList>
            <person name="Vergara E."/>
            <person name="Pakostova E."/>
            <person name="Johnson D.B."/>
            <person name="Holmes D.S."/>
        </authorList>
    </citation>
    <scope>NUCLEOTIDE SEQUENCE</scope>
    <source>
        <strain evidence="10">S0AB</strain>
    </source>
</reference>
<dbReference type="HAMAP" id="MF_00236">
    <property type="entry name" value="TatA_E"/>
    <property type="match status" value="1"/>
</dbReference>
<dbReference type="InterPro" id="IPR003369">
    <property type="entry name" value="TatA/B/E"/>
</dbReference>
<proteinExistence type="inferred from homology"/>
<comment type="similarity">
    <text evidence="9">Belongs to the TatA/E family.</text>
</comment>
<name>A0A9X1V9V7_9BACL</name>
<dbReference type="GO" id="GO:0033281">
    <property type="term" value="C:TAT protein transport complex"/>
    <property type="evidence" value="ECO:0007669"/>
    <property type="project" value="UniProtKB-UniRule"/>
</dbReference>
<dbReference type="GO" id="GO:0008320">
    <property type="term" value="F:protein transmembrane transporter activity"/>
    <property type="evidence" value="ECO:0007669"/>
    <property type="project" value="UniProtKB-UniRule"/>
</dbReference>
<dbReference type="PANTHER" id="PTHR42982">
    <property type="entry name" value="SEC-INDEPENDENT PROTEIN TRANSLOCASE PROTEIN TATA"/>
    <property type="match status" value="1"/>
</dbReference>
<evidence type="ECO:0000256" key="6">
    <source>
        <dbReference type="ARBA" id="ARBA00022989"/>
    </source>
</evidence>
<keyword evidence="5 9" id="KW-0653">Protein transport</keyword>
<protein>
    <recommendedName>
        <fullName evidence="9">Sec-independent protein translocase protein TatA</fullName>
    </recommendedName>
</protein>
<gene>
    <name evidence="10" type="primary">tatA_2</name>
    <name evidence="9" type="synonym">tatA</name>
    <name evidence="10" type="ORF">MM817_02177</name>
</gene>
<organism evidence="10 11">
    <name type="scientific">Sulfoacidibacillus ferrooxidans</name>
    <dbReference type="NCBI Taxonomy" id="2005001"/>
    <lineage>
        <taxon>Bacteria</taxon>
        <taxon>Bacillati</taxon>
        <taxon>Bacillota</taxon>
        <taxon>Bacilli</taxon>
        <taxon>Bacillales</taxon>
        <taxon>Alicyclobacillaceae</taxon>
        <taxon>Sulfoacidibacillus</taxon>
    </lineage>
</organism>
<keyword evidence="7 9" id="KW-0811">Translocation</keyword>
<dbReference type="EMBL" id="JALBUF010000007">
    <property type="protein sequence ID" value="MCI0183885.1"/>
    <property type="molecule type" value="Genomic_DNA"/>
</dbReference>
<evidence type="ECO:0000256" key="2">
    <source>
        <dbReference type="ARBA" id="ARBA00022448"/>
    </source>
</evidence>